<dbReference type="InterPro" id="IPR011250">
    <property type="entry name" value="OMP/PagP_B-barrel"/>
</dbReference>
<dbReference type="Proteomes" id="UP000184232">
    <property type="component" value="Unassembled WGS sequence"/>
</dbReference>
<protein>
    <submittedName>
        <fullName evidence="3">Outer membrane protein</fullName>
    </submittedName>
</protein>
<dbReference type="STRING" id="683124.SAMN05444337_0088"/>
<dbReference type="Gene3D" id="2.40.160.20">
    <property type="match status" value="1"/>
</dbReference>
<keyword evidence="1" id="KW-0732">Signal</keyword>
<dbReference type="SUPFAM" id="SSF56925">
    <property type="entry name" value="OMPA-like"/>
    <property type="match status" value="1"/>
</dbReference>
<organism evidence="3 4">
    <name type="scientific">Flavobacterium haoranii</name>
    <dbReference type="NCBI Taxonomy" id="683124"/>
    <lineage>
        <taxon>Bacteria</taxon>
        <taxon>Pseudomonadati</taxon>
        <taxon>Bacteroidota</taxon>
        <taxon>Flavobacteriia</taxon>
        <taxon>Flavobacteriales</taxon>
        <taxon>Flavobacteriaceae</taxon>
        <taxon>Flavobacterium</taxon>
    </lineage>
</organism>
<dbReference type="EMBL" id="FQZH01000001">
    <property type="protein sequence ID" value="SHI47437.1"/>
    <property type="molecule type" value="Genomic_DNA"/>
</dbReference>
<evidence type="ECO:0000313" key="3">
    <source>
        <dbReference type="EMBL" id="SHI47437.1"/>
    </source>
</evidence>
<feature type="signal peptide" evidence="1">
    <location>
        <begin position="1"/>
        <end position="19"/>
    </location>
</feature>
<evidence type="ECO:0000259" key="2">
    <source>
        <dbReference type="Pfam" id="PF03797"/>
    </source>
</evidence>
<reference evidence="3 4" key="1">
    <citation type="submission" date="2016-11" db="EMBL/GenBank/DDBJ databases">
        <authorList>
            <person name="Jaros S."/>
            <person name="Januszkiewicz K."/>
            <person name="Wedrychowicz H."/>
        </authorList>
    </citation>
    <scope>NUCLEOTIDE SEQUENCE [LARGE SCALE GENOMIC DNA]</scope>
    <source>
        <strain evidence="3 4">DSM 22807</strain>
    </source>
</reference>
<dbReference type="RefSeq" id="WP_072780336.1">
    <property type="nucleotide sequence ID" value="NZ_CP045292.1"/>
</dbReference>
<keyword evidence="4" id="KW-1185">Reference proteome</keyword>
<dbReference type="InterPro" id="IPR005546">
    <property type="entry name" value="Autotransporte_beta"/>
</dbReference>
<sequence length="205" mass="21590">MKKVLLSAVAILGFTFANAQEEATTSNGGFAQGDVFVSGALTLNSSKTGDFKMNSFVVAPKVGYFVTENIAIGGMLAYSNDKVELGNSATNSGFGVGAFGRYYFTPANQFSLFAELAANYMTYDNEFGVDYDGSLYAADYKNNVFGVNLGAGMNYFVSPNFSLEAGVGVLGFSSDDNGGDGADATNTFSFGGNWTAVTFGVNYKF</sequence>
<dbReference type="Pfam" id="PF03797">
    <property type="entry name" value="Autotransporter"/>
    <property type="match status" value="1"/>
</dbReference>
<gene>
    <name evidence="3" type="ORF">SAMN05444337_0088</name>
</gene>
<name>A0A1M6BFJ3_9FLAO</name>
<evidence type="ECO:0000313" key="4">
    <source>
        <dbReference type="Proteomes" id="UP000184232"/>
    </source>
</evidence>
<dbReference type="OrthoDB" id="945117at2"/>
<dbReference type="AlphaFoldDB" id="A0A1M6BFJ3"/>
<evidence type="ECO:0000256" key="1">
    <source>
        <dbReference type="SAM" id="SignalP"/>
    </source>
</evidence>
<proteinExistence type="predicted"/>
<accession>A0A1M6BFJ3</accession>
<feature type="domain" description="Autotransporter" evidence="2">
    <location>
        <begin position="44"/>
        <end position="178"/>
    </location>
</feature>
<feature type="chain" id="PRO_5013133187" evidence="1">
    <location>
        <begin position="20"/>
        <end position="205"/>
    </location>
</feature>